<accession>A0ABD6QIH7</accession>
<evidence type="ECO:0008006" key="3">
    <source>
        <dbReference type="Google" id="ProtNLM"/>
    </source>
</evidence>
<dbReference type="AlphaFoldDB" id="A0ABD6QIH7"/>
<comment type="caution">
    <text evidence="1">The sequence shown here is derived from an EMBL/GenBank/DDBJ whole genome shotgun (WGS) entry which is preliminary data.</text>
</comment>
<name>A0ABD6QIH7_MYCFO</name>
<reference evidence="1 2" key="1">
    <citation type="submission" date="2016-07" db="EMBL/GenBank/DDBJ databases">
        <authorList>
            <person name="Sutton G."/>
            <person name="Brinkac L."/>
            <person name="Sanka R."/>
            <person name="Adams M."/>
            <person name="Lau E."/>
            <person name="Kumar A."/>
            <person name="Macaden R."/>
        </authorList>
    </citation>
    <scope>NUCLEOTIDE SEQUENCE [LARGE SCALE GENOMIC DNA]</scope>
    <source>
        <strain evidence="1 2">GA-0871</strain>
    </source>
</reference>
<organism evidence="1 2">
    <name type="scientific">Mycolicibacterium fortuitum</name>
    <name type="common">Mycobacterium fortuitum</name>
    <dbReference type="NCBI Taxonomy" id="1766"/>
    <lineage>
        <taxon>Bacteria</taxon>
        <taxon>Bacillati</taxon>
        <taxon>Actinomycetota</taxon>
        <taxon>Actinomycetes</taxon>
        <taxon>Mycobacteriales</taxon>
        <taxon>Mycobacteriaceae</taxon>
        <taxon>Mycolicibacterium</taxon>
    </lineage>
</organism>
<dbReference type="EMBL" id="MBER01000116">
    <property type="protein sequence ID" value="OMC39532.1"/>
    <property type="molecule type" value="Genomic_DNA"/>
</dbReference>
<evidence type="ECO:0000313" key="1">
    <source>
        <dbReference type="EMBL" id="OMC39532.1"/>
    </source>
</evidence>
<gene>
    <name evidence="1" type="ORF">A5742_04715</name>
</gene>
<dbReference type="SUPFAM" id="SSF50475">
    <property type="entry name" value="FMN-binding split barrel"/>
    <property type="match status" value="1"/>
</dbReference>
<evidence type="ECO:0000313" key="2">
    <source>
        <dbReference type="Proteomes" id="UP000187001"/>
    </source>
</evidence>
<protein>
    <recommendedName>
        <fullName evidence="3">Pyridoxamine 5'-phosphate oxidase putative domain-containing protein</fullName>
    </recommendedName>
</protein>
<sequence length="154" mass="16775">MLSKVPGEVAELLRGFPAVDVREQAFAFLTVDTGGYPHSALLSRTELEPSADDAVLFAVVASPRTRANLRRTGTAGLIAIDGTTCHHLKMRMTGSLADRGILGGVFTVVDHKRDDLGIPLQPMSFHTSTELAEREDWPRTLALFARLRAGYEQS</sequence>
<dbReference type="RefSeq" id="WP_076206498.1">
    <property type="nucleotide sequence ID" value="NZ_MBER01000116.1"/>
</dbReference>
<proteinExistence type="predicted"/>
<dbReference type="Proteomes" id="UP000187001">
    <property type="component" value="Unassembled WGS sequence"/>
</dbReference>